<protein>
    <submittedName>
        <fullName evidence="2">Putative sensor</fullName>
    </submittedName>
</protein>
<dbReference type="RefSeq" id="WP_139175356.1">
    <property type="nucleotide sequence ID" value="NZ_FMZM01000001.1"/>
</dbReference>
<proteinExistence type="predicted"/>
<dbReference type="STRING" id="1045774.SAMN05421872_10114"/>
<reference evidence="2 3" key="1">
    <citation type="submission" date="2016-10" db="EMBL/GenBank/DDBJ databases">
        <authorList>
            <person name="de Groot N.N."/>
        </authorList>
    </citation>
    <scope>NUCLEOTIDE SEQUENCE [LARGE SCALE GENOMIC DNA]</scope>
    <source>
        <strain evidence="2 3">CGMCC 4.6858</strain>
    </source>
</reference>
<dbReference type="EMBL" id="FMZM01000001">
    <property type="protein sequence ID" value="SDC00046.1"/>
    <property type="molecule type" value="Genomic_DNA"/>
</dbReference>
<dbReference type="OrthoDB" id="3217947at2"/>
<gene>
    <name evidence="2" type="ORF">SAMN05421872_10114</name>
</gene>
<organism evidence="2 3">
    <name type="scientific">Nocardioides lianchengensis</name>
    <dbReference type="NCBI Taxonomy" id="1045774"/>
    <lineage>
        <taxon>Bacteria</taxon>
        <taxon>Bacillati</taxon>
        <taxon>Actinomycetota</taxon>
        <taxon>Actinomycetes</taxon>
        <taxon>Propionibacteriales</taxon>
        <taxon>Nocardioidaceae</taxon>
        <taxon>Nocardioides</taxon>
    </lineage>
</organism>
<dbReference type="Proteomes" id="UP000199034">
    <property type="component" value="Unassembled WGS sequence"/>
</dbReference>
<name>A0A1G6I2T5_9ACTN</name>
<dbReference type="Pfam" id="PF13796">
    <property type="entry name" value="Sensor"/>
    <property type="match status" value="1"/>
</dbReference>
<keyword evidence="3" id="KW-1185">Reference proteome</keyword>
<accession>A0A1G6I2T5</accession>
<sequence length="217" mass="23056">MSNPLTRLLRESAYVLSAFVLGVVGFVLAVVGLALGVGLLFTVVGVFVLAATLYVARGLAQLERVRMVRLLDADVPRASYRSAGPGDGWLRRTATPLRDPQPWLDVLWSLLSFVTGTVVFVVTVTWWASAGMGLTYWLWQRWLPDGDDQGLAELIGLGDSRQAESLLMLAIGLATVVTLPFVVRGCAAVHAGLASALLSTRARVAAPAPQTAQASAA</sequence>
<evidence type="ECO:0000313" key="3">
    <source>
        <dbReference type="Proteomes" id="UP000199034"/>
    </source>
</evidence>
<evidence type="ECO:0000259" key="1">
    <source>
        <dbReference type="Pfam" id="PF13796"/>
    </source>
</evidence>
<evidence type="ECO:0000313" key="2">
    <source>
        <dbReference type="EMBL" id="SDC00046.1"/>
    </source>
</evidence>
<feature type="domain" description="Putative sensor" evidence="1">
    <location>
        <begin position="14"/>
        <end position="198"/>
    </location>
</feature>
<dbReference type="InterPro" id="IPR025828">
    <property type="entry name" value="Put_sensor_dom"/>
</dbReference>
<dbReference type="AlphaFoldDB" id="A0A1G6I2T5"/>